<dbReference type="GO" id="GO:0005384">
    <property type="term" value="F:manganese ion transmembrane transporter activity"/>
    <property type="evidence" value="ECO:0007669"/>
    <property type="project" value="UniProtKB-UniRule"/>
</dbReference>
<feature type="transmembrane region" description="Helical" evidence="8">
    <location>
        <begin position="44"/>
        <end position="66"/>
    </location>
</feature>
<comment type="caution">
    <text evidence="9">The sequence shown here is derived from an EMBL/GenBank/DDBJ whole genome shotgun (WGS) entry which is preliminary data.</text>
</comment>
<proteinExistence type="inferred from homology"/>
<organism evidence="9 10">
    <name type="scientific">Collinsella acetigenes</name>
    <dbReference type="NCBI Taxonomy" id="2713419"/>
    <lineage>
        <taxon>Bacteria</taxon>
        <taxon>Bacillati</taxon>
        <taxon>Actinomycetota</taxon>
        <taxon>Coriobacteriia</taxon>
        <taxon>Coriobacteriales</taxon>
        <taxon>Coriobacteriaceae</taxon>
        <taxon>Collinsella</taxon>
    </lineage>
</organism>
<comment type="similarity">
    <text evidence="8">Belongs to the MntP (TC 9.B.29) family.</text>
</comment>
<evidence type="ECO:0000256" key="2">
    <source>
        <dbReference type="ARBA" id="ARBA00022475"/>
    </source>
</evidence>
<keyword evidence="1 8" id="KW-0813">Transport</keyword>
<feature type="transmembrane region" description="Helical" evidence="8">
    <location>
        <begin position="167"/>
        <end position="188"/>
    </location>
</feature>
<dbReference type="Proteomes" id="UP000546970">
    <property type="component" value="Unassembled WGS sequence"/>
</dbReference>
<evidence type="ECO:0000313" key="9">
    <source>
        <dbReference type="EMBL" id="NMF55753.1"/>
    </source>
</evidence>
<keyword evidence="3 8" id="KW-0812">Transmembrane</keyword>
<dbReference type="HAMAP" id="MF_01521">
    <property type="entry name" value="MntP_pump"/>
    <property type="match status" value="1"/>
</dbReference>
<dbReference type="PANTHER" id="PTHR35529">
    <property type="entry name" value="MANGANESE EFFLUX PUMP MNTP-RELATED"/>
    <property type="match status" value="1"/>
</dbReference>
<dbReference type="InterPro" id="IPR022929">
    <property type="entry name" value="Put_MntP"/>
</dbReference>
<keyword evidence="2 8" id="KW-1003">Cell membrane</keyword>
<comment type="function">
    <text evidence="8">Probably functions as a manganese efflux pump.</text>
</comment>
<dbReference type="GO" id="GO:0005886">
    <property type="term" value="C:plasma membrane"/>
    <property type="evidence" value="ECO:0007669"/>
    <property type="project" value="UniProtKB-SubCell"/>
</dbReference>
<dbReference type="InterPro" id="IPR003810">
    <property type="entry name" value="Mntp/YtaF"/>
</dbReference>
<accession>A0A7X9UCA0</accession>
<keyword evidence="7 8" id="KW-0464">Manganese</keyword>
<keyword evidence="4 8" id="KW-1133">Transmembrane helix</keyword>
<protein>
    <recommendedName>
        <fullName evidence="8">Putative manganese efflux pump MntP</fullName>
    </recommendedName>
</protein>
<dbReference type="Pfam" id="PF02659">
    <property type="entry name" value="Mntp"/>
    <property type="match status" value="1"/>
</dbReference>
<gene>
    <name evidence="8" type="primary">mntP</name>
    <name evidence="9" type="ORF">HF320_05350</name>
</gene>
<name>A0A7X9UCA0_9ACTN</name>
<dbReference type="PANTHER" id="PTHR35529:SF1">
    <property type="entry name" value="MANGANESE EFFLUX PUMP MNTP-RELATED"/>
    <property type="match status" value="1"/>
</dbReference>
<evidence type="ECO:0000256" key="4">
    <source>
        <dbReference type="ARBA" id="ARBA00022989"/>
    </source>
</evidence>
<evidence type="ECO:0000256" key="3">
    <source>
        <dbReference type="ARBA" id="ARBA00022692"/>
    </source>
</evidence>
<evidence type="ECO:0000256" key="8">
    <source>
        <dbReference type="HAMAP-Rule" id="MF_01521"/>
    </source>
</evidence>
<dbReference type="AlphaFoldDB" id="A0A7X9UCA0"/>
<keyword evidence="10" id="KW-1185">Reference proteome</keyword>
<evidence type="ECO:0000256" key="5">
    <source>
        <dbReference type="ARBA" id="ARBA00023065"/>
    </source>
</evidence>
<feature type="transmembrane region" description="Helical" evidence="8">
    <location>
        <begin position="12"/>
        <end position="32"/>
    </location>
</feature>
<dbReference type="EMBL" id="JABBCP010000002">
    <property type="protein sequence ID" value="NMF55753.1"/>
    <property type="molecule type" value="Genomic_DNA"/>
</dbReference>
<keyword evidence="5 8" id="KW-0406">Ion transport</keyword>
<feature type="transmembrane region" description="Helical" evidence="8">
    <location>
        <begin position="111"/>
        <end position="132"/>
    </location>
</feature>
<sequence>MFFDSADIVESVFLGVALAMDAMAVTLANLLAEPHMPKAKKIAMPLAFAVFQMAMPVLGYFGGMLVASYIDAYAGIVSFVILGIVGGKMIWEALQEMRSPGEAASSHLTWCGLFVESIATSIDAFIVGVSFAATGKSIVLYGSMIGATTFGCCLAVLVLGKKLGERFGVHAQVAGGAVLVCIGLKALLI</sequence>
<comment type="subcellular location">
    <subcellularLocation>
        <location evidence="8">Cell membrane</location>
        <topology evidence="8">Multi-pass membrane protein</topology>
    </subcellularLocation>
</comment>
<evidence type="ECO:0000313" key="10">
    <source>
        <dbReference type="Proteomes" id="UP000546970"/>
    </source>
</evidence>
<keyword evidence="6 8" id="KW-0472">Membrane</keyword>
<evidence type="ECO:0000256" key="7">
    <source>
        <dbReference type="ARBA" id="ARBA00023211"/>
    </source>
</evidence>
<evidence type="ECO:0000256" key="6">
    <source>
        <dbReference type="ARBA" id="ARBA00023136"/>
    </source>
</evidence>
<reference evidence="9 10" key="1">
    <citation type="submission" date="2020-04" db="EMBL/GenBank/DDBJ databases">
        <title>Collinsella sp. KGMB02528 nov., an anaerobic actinobacterium isolated from human feces.</title>
        <authorList>
            <person name="Han K.-I."/>
            <person name="Eom M.K."/>
            <person name="Kim J.-S."/>
            <person name="Lee K.C."/>
            <person name="Suh M.K."/>
            <person name="Park S.-H."/>
            <person name="Lee J.H."/>
            <person name="Kang S.W."/>
            <person name="Park J.-E."/>
            <person name="Oh B.S."/>
            <person name="Yu S.Y."/>
            <person name="Choi S.-H."/>
            <person name="Lee D.H."/>
            <person name="Yoon H."/>
            <person name="Kim B.-Y."/>
            <person name="Lee J.H."/>
            <person name="Lee J.-S."/>
        </authorList>
    </citation>
    <scope>NUCLEOTIDE SEQUENCE [LARGE SCALE GENOMIC DNA]</scope>
    <source>
        <strain evidence="9 10">KGMB02528</strain>
    </source>
</reference>
<dbReference type="RefSeq" id="WP_169277367.1">
    <property type="nucleotide sequence ID" value="NZ_JABBCP010000002.1"/>
</dbReference>
<feature type="transmembrane region" description="Helical" evidence="8">
    <location>
        <begin position="72"/>
        <end position="91"/>
    </location>
</feature>
<feature type="transmembrane region" description="Helical" evidence="8">
    <location>
        <begin position="138"/>
        <end position="160"/>
    </location>
</feature>
<evidence type="ECO:0000256" key="1">
    <source>
        <dbReference type="ARBA" id="ARBA00022448"/>
    </source>
</evidence>